<name>A0ABP8S623_9ACTN</name>
<proteinExistence type="predicted"/>
<accession>A0ABP8S623</accession>
<dbReference type="RefSeq" id="WP_422811238.1">
    <property type="nucleotide sequence ID" value="NZ_BAABFF010000001.1"/>
</dbReference>
<evidence type="ECO:0000313" key="2">
    <source>
        <dbReference type="Proteomes" id="UP001500691"/>
    </source>
</evidence>
<sequence>MTTVPPTGVANPPPIATGWAERAPVAEAMYNPALIACLLSAATETHVRTVSAGLPVALSFIVVPMTLHRGTRQALTSGASRTHLKTWVERNPFTCVGFPARAQGLVPMVRQGLRFGLRHDVLSLSGDALHPRNRLPARIPDHPELEDALRISRLLGRWLAKTSPATVFAVMGVTP</sequence>
<dbReference type="EMBL" id="BAABFF010000001">
    <property type="protein sequence ID" value="GAA4562971.1"/>
    <property type="molecule type" value="Genomic_DNA"/>
</dbReference>
<gene>
    <name evidence="1" type="ORF">GCM10023100_00940</name>
</gene>
<protein>
    <submittedName>
        <fullName evidence="1">DUF6521 family protein</fullName>
    </submittedName>
</protein>
<evidence type="ECO:0000313" key="1">
    <source>
        <dbReference type="EMBL" id="GAA4562971.1"/>
    </source>
</evidence>
<keyword evidence="2" id="KW-1185">Reference proteome</keyword>
<dbReference type="InterPro" id="IPR045390">
    <property type="entry name" value="ABC-3C_MC3"/>
</dbReference>
<dbReference type="Proteomes" id="UP001500691">
    <property type="component" value="Unassembled WGS sequence"/>
</dbReference>
<dbReference type="Pfam" id="PF20131">
    <property type="entry name" value="MC3"/>
    <property type="match status" value="1"/>
</dbReference>
<comment type="caution">
    <text evidence="1">The sequence shown here is derived from an EMBL/GenBank/DDBJ whole genome shotgun (WGS) entry which is preliminary data.</text>
</comment>
<organism evidence="1 2">
    <name type="scientific">Actinocorallia cavernae</name>
    <dbReference type="NCBI Taxonomy" id="328075"/>
    <lineage>
        <taxon>Bacteria</taxon>
        <taxon>Bacillati</taxon>
        <taxon>Actinomycetota</taxon>
        <taxon>Actinomycetes</taxon>
        <taxon>Streptosporangiales</taxon>
        <taxon>Thermomonosporaceae</taxon>
        <taxon>Actinocorallia</taxon>
    </lineage>
</organism>
<reference evidence="2" key="1">
    <citation type="journal article" date="2019" name="Int. J. Syst. Evol. Microbiol.">
        <title>The Global Catalogue of Microorganisms (GCM) 10K type strain sequencing project: providing services to taxonomists for standard genome sequencing and annotation.</title>
        <authorList>
            <consortium name="The Broad Institute Genomics Platform"/>
            <consortium name="The Broad Institute Genome Sequencing Center for Infectious Disease"/>
            <person name="Wu L."/>
            <person name="Ma J."/>
        </authorList>
    </citation>
    <scope>NUCLEOTIDE SEQUENCE [LARGE SCALE GENOMIC DNA]</scope>
    <source>
        <strain evidence="2">JCM 13278</strain>
    </source>
</reference>